<keyword evidence="2" id="KW-0067">ATP-binding</keyword>
<comment type="miscellaneous">
    <text evidence="2">Reaction mechanism of ThiL seems to utilize a direct, inline transfer of the gamma-phosphate of ATP to TMP rather than a phosphorylated enzyme intermediate.</text>
</comment>
<feature type="binding site" evidence="2">
    <location>
        <begin position="119"/>
        <end position="120"/>
    </location>
    <ligand>
        <name>ATP</name>
        <dbReference type="ChEBI" id="CHEBI:30616"/>
    </ligand>
</feature>
<dbReference type="PANTHER" id="PTHR30270:SF0">
    <property type="entry name" value="THIAMINE-MONOPHOSPHATE KINASE"/>
    <property type="match status" value="1"/>
</dbReference>
<feature type="binding site" evidence="2">
    <location>
        <position position="52"/>
    </location>
    <ligand>
        <name>substrate</name>
    </ligand>
</feature>
<dbReference type="HAMAP" id="MF_02128">
    <property type="entry name" value="TMP_kinase"/>
    <property type="match status" value="1"/>
</dbReference>
<sequence length="320" mass="32092">MNEFGLIDRLRAAMPAPGPGLALGIGDDAAVFDLPTGQQLVACTDTLNTGIHFPDDTDPAAIGHKSLAVNLSDLAAMGADPAWALLNLSLPDTCPDWLDAFAAGFAALAGPSGITLAGGDTTRGALSVTVTALGFVPAGQALTRDGARPGDRVVVSGTLGDAALALSRLGSDAPPAAAQRDRLDRPTPRLELGRRLRGLATACIDISDGLAADLGHILAASAVGAHLDATRLPASTALASLPFAQRLSLQATGGDDYELCFTLPAAHAAELDALAADAGVALTDIGEITPGDALEWSGPGGQPVRLDTAAGYDHFGGGGT</sequence>
<feature type="binding site" evidence="2">
    <location>
        <position position="73"/>
    </location>
    <ligand>
        <name>Mg(2+)</name>
        <dbReference type="ChEBI" id="CHEBI:18420"/>
        <label>3</label>
    </ligand>
</feature>
<feature type="binding site" evidence="2">
    <location>
        <position position="28"/>
    </location>
    <ligand>
        <name>Mg(2+)</name>
        <dbReference type="ChEBI" id="CHEBI:18420"/>
        <label>4</label>
    </ligand>
</feature>
<feature type="binding site" evidence="2">
    <location>
        <position position="205"/>
    </location>
    <ligand>
        <name>Mg(2+)</name>
        <dbReference type="ChEBI" id="CHEBI:18420"/>
        <label>3</label>
    </ligand>
</feature>
<dbReference type="PANTHER" id="PTHR30270">
    <property type="entry name" value="THIAMINE-MONOPHOSPHATE KINASE"/>
    <property type="match status" value="1"/>
</dbReference>
<feature type="binding site" evidence="2">
    <location>
        <position position="207"/>
    </location>
    <ligand>
        <name>ATP</name>
        <dbReference type="ChEBI" id="CHEBI:30616"/>
    </ligand>
</feature>
<evidence type="ECO:0000256" key="2">
    <source>
        <dbReference type="HAMAP-Rule" id="MF_02128"/>
    </source>
</evidence>
<organism evidence="5 6">
    <name type="scientific">Marinihelvus fidelis</name>
    <dbReference type="NCBI Taxonomy" id="2613842"/>
    <lineage>
        <taxon>Bacteria</taxon>
        <taxon>Pseudomonadati</taxon>
        <taxon>Pseudomonadota</taxon>
        <taxon>Gammaproteobacteria</taxon>
        <taxon>Chromatiales</taxon>
        <taxon>Wenzhouxiangellaceae</taxon>
        <taxon>Marinihelvus</taxon>
    </lineage>
</organism>
<keyword evidence="2" id="KW-0547">Nucleotide-binding</keyword>
<evidence type="ECO:0000256" key="1">
    <source>
        <dbReference type="ARBA" id="ARBA00022977"/>
    </source>
</evidence>
<dbReference type="RefSeq" id="WP_150864387.1">
    <property type="nucleotide sequence ID" value="NZ_VYXP01000006.1"/>
</dbReference>
<dbReference type="SUPFAM" id="SSF56042">
    <property type="entry name" value="PurM C-terminal domain-like"/>
    <property type="match status" value="1"/>
</dbReference>
<name>A0A5N0TBN0_9GAMM</name>
<evidence type="ECO:0000313" key="5">
    <source>
        <dbReference type="EMBL" id="KAA9130749.1"/>
    </source>
</evidence>
<feature type="binding site" evidence="2">
    <location>
        <position position="208"/>
    </location>
    <ligand>
        <name>Mg(2+)</name>
        <dbReference type="ChEBI" id="CHEBI:18420"/>
        <label>5</label>
    </ligand>
</feature>
<feature type="binding site" evidence="2">
    <location>
        <position position="44"/>
    </location>
    <ligand>
        <name>Mg(2+)</name>
        <dbReference type="ChEBI" id="CHEBI:18420"/>
        <label>1</label>
    </ligand>
</feature>
<dbReference type="EMBL" id="VYXP01000006">
    <property type="protein sequence ID" value="KAA9130749.1"/>
    <property type="molecule type" value="Genomic_DNA"/>
</dbReference>
<feature type="binding site" evidence="2">
    <location>
        <position position="312"/>
    </location>
    <ligand>
        <name>substrate</name>
    </ligand>
</feature>
<feature type="binding site" evidence="2">
    <location>
        <position position="255"/>
    </location>
    <ligand>
        <name>substrate</name>
    </ligand>
</feature>
<dbReference type="Pfam" id="PF00586">
    <property type="entry name" value="AIRS"/>
    <property type="match status" value="1"/>
</dbReference>
<dbReference type="Gene3D" id="3.30.1330.10">
    <property type="entry name" value="PurM-like, N-terminal domain"/>
    <property type="match status" value="1"/>
</dbReference>
<dbReference type="GO" id="GO:0009030">
    <property type="term" value="F:thiamine-phosphate kinase activity"/>
    <property type="evidence" value="ECO:0007669"/>
    <property type="project" value="UniProtKB-UniRule"/>
</dbReference>
<dbReference type="Gene3D" id="3.90.650.10">
    <property type="entry name" value="PurM-like C-terminal domain"/>
    <property type="match status" value="1"/>
</dbReference>
<dbReference type="PIRSF" id="PIRSF005303">
    <property type="entry name" value="Thiam_monoph_kin"/>
    <property type="match status" value="1"/>
</dbReference>
<feature type="domain" description="PurM-like N-terminal" evidence="3">
    <location>
        <begin position="26"/>
        <end position="136"/>
    </location>
</feature>
<feature type="binding site" evidence="2">
    <location>
        <position position="120"/>
    </location>
    <ligand>
        <name>Mg(2+)</name>
        <dbReference type="ChEBI" id="CHEBI:18420"/>
        <label>1</label>
    </ligand>
</feature>
<evidence type="ECO:0000259" key="3">
    <source>
        <dbReference type="Pfam" id="PF00586"/>
    </source>
</evidence>
<dbReference type="Proteomes" id="UP000325372">
    <property type="component" value="Unassembled WGS sequence"/>
</dbReference>
<comment type="similarity">
    <text evidence="2">Belongs to the thiamine-monophosphate kinase family.</text>
</comment>
<dbReference type="GO" id="GO:0009229">
    <property type="term" value="P:thiamine diphosphate biosynthetic process"/>
    <property type="evidence" value="ECO:0007669"/>
    <property type="project" value="UniProtKB-UniRule"/>
</dbReference>
<dbReference type="InterPro" id="IPR016188">
    <property type="entry name" value="PurM-like_N"/>
</dbReference>
<feature type="domain" description="PurM-like C-terminal" evidence="4">
    <location>
        <begin position="148"/>
        <end position="293"/>
    </location>
</feature>
<dbReference type="AlphaFoldDB" id="A0A5N0TBN0"/>
<dbReference type="InterPro" id="IPR006283">
    <property type="entry name" value="ThiL-like"/>
</dbReference>
<feature type="binding site" evidence="2">
    <location>
        <position position="144"/>
    </location>
    <ligand>
        <name>ATP</name>
        <dbReference type="ChEBI" id="CHEBI:30616"/>
    </ligand>
</feature>
<keyword evidence="2" id="KW-0479">Metal-binding</keyword>
<keyword evidence="2 5" id="KW-0418">Kinase</keyword>
<dbReference type="NCBIfam" id="TIGR01379">
    <property type="entry name" value="thiL"/>
    <property type="match status" value="1"/>
</dbReference>
<protein>
    <recommendedName>
        <fullName evidence="2">Thiamine-monophosphate kinase</fullName>
        <shortName evidence="2">TMP kinase</shortName>
        <shortName evidence="2">Thiamine-phosphate kinase</shortName>
        <ecNumber evidence="2">2.7.4.16</ecNumber>
    </recommendedName>
</protein>
<feature type="binding site" evidence="2">
    <location>
        <position position="73"/>
    </location>
    <ligand>
        <name>Mg(2+)</name>
        <dbReference type="ChEBI" id="CHEBI:18420"/>
        <label>2</label>
    </ligand>
</feature>
<comment type="caution">
    <text evidence="2">Lacks conserved residue(s) required for the propagation of feature annotation.</text>
</comment>
<keyword evidence="2" id="KW-0460">Magnesium</keyword>
<dbReference type="EC" id="2.7.4.16" evidence="2"/>
<dbReference type="InterPro" id="IPR036676">
    <property type="entry name" value="PurM-like_C_sf"/>
</dbReference>
<feature type="binding site" evidence="2">
    <location>
        <position position="45"/>
    </location>
    <ligand>
        <name>Mg(2+)</name>
        <dbReference type="ChEBI" id="CHEBI:18420"/>
        <label>1</label>
    </ligand>
</feature>
<dbReference type="SUPFAM" id="SSF55326">
    <property type="entry name" value="PurM N-terminal domain-like"/>
    <property type="match status" value="1"/>
</dbReference>
<dbReference type="InterPro" id="IPR036921">
    <property type="entry name" value="PurM-like_N_sf"/>
</dbReference>
<dbReference type="Pfam" id="PF02769">
    <property type="entry name" value="AIRS_C"/>
    <property type="match status" value="1"/>
</dbReference>
<keyword evidence="1 2" id="KW-0784">Thiamine biosynthesis</keyword>
<accession>A0A5N0TBN0</accession>
<keyword evidence="2 5" id="KW-0808">Transferase</keyword>
<dbReference type="GO" id="GO:0000287">
    <property type="term" value="F:magnesium ion binding"/>
    <property type="evidence" value="ECO:0007669"/>
    <property type="project" value="UniProtKB-UniRule"/>
</dbReference>
<dbReference type="GO" id="GO:0009228">
    <property type="term" value="P:thiamine biosynthetic process"/>
    <property type="evidence" value="ECO:0007669"/>
    <property type="project" value="UniProtKB-KW"/>
</dbReference>
<comment type="caution">
    <text evidence="5">The sequence shown here is derived from an EMBL/GenBank/DDBJ whole genome shotgun (WGS) entry which is preliminary data.</text>
</comment>
<comment type="catalytic activity">
    <reaction evidence="2">
        <text>thiamine phosphate + ATP = thiamine diphosphate + ADP</text>
        <dbReference type="Rhea" id="RHEA:15913"/>
        <dbReference type="ChEBI" id="CHEBI:30616"/>
        <dbReference type="ChEBI" id="CHEBI:37575"/>
        <dbReference type="ChEBI" id="CHEBI:58937"/>
        <dbReference type="ChEBI" id="CHEBI:456216"/>
        <dbReference type="EC" id="2.7.4.16"/>
    </reaction>
</comment>
<dbReference type="UniPathway" id="UPA00060">
    <property type="reaction ID" value="UER00142"/>
</dbReference>
<feature type="binding site" evidence="2">
    <location>
        <position position="45"/>
    </location>
    <ligand>
        <name>Mg(2+)</name>
        <dbReference type="ChEBI" id="CHEBI:18420"/>
        <label>2</label>
    </ligand>
</feature>
<feature type="binding site" evidence="2">
    <location>
        <position position="73"/>
    </location>
    <ligand>
        <name>Mg(2+)</name>
        <dbReference type="ChEBI" id="CHEBI:18420"/>
        <label>4</label>
    </ligand>
</feature>
<gene>
    <name evidence="2 5" type="primary">thiL</name>
    <name evidence="5" type="ORF">F3N42_10260</name>
</gene>
<reference evidence="5 6" key="1">
    <citation type="submission" date="2019-09" db="EMBL/GenBank/DDBJ databases">
        <title>Wenzhouxiangella sp. Genome sequencing and assembly.</title>
        <authorList>
            <person name="Zhang R."/>
        </authorList>
    </citation>
    <scope>NUCLEOTIDE SEQUENCE [LARGE SCALE GENOMIC DNA]</scope>
    <source>
        <strain evidence="5 6">W260</strain>
    </source>
</reference>
<evidence type="ECO:0000313" key="6">
    <source>
        <dbReference type="Proteomes" id="UP000325372"/>
    </source>
</evidence>
<comment type="pathway">
    <text evidence="2">Cofactor biosynthesis; thiamine diphosphate biosynthesis; thiamine diphosphate from thiamine phosphate: step 1/1.</text>
</comment>
<evidence type="ECO:0000259" key="4">
    <source>
        <dbReference type="Pfam" id="PF02769"/>
    </source>
</evidence>
<feature type="binding site" evidence="2">
    <location>
        <position position="28"/>
    </location>
    <ligand>
        <name>Mg(2+)</name>
        <dbReference type="ChEBI" id="CHEBI:18420"/>
        <label>3</label>
    </ligand>
</feature>
<dbReference type="CDD" id="cd02194">
    <property type="entry name" value="ThiL"/>
    <property type="match status" value="1"/>
</dbReference>
<keyword evidence="6" id="KW-1185">Reference proteome</keyword>
<comment type="function">
    <text evidence="2">Catalyzes the ATP-dependent phosphorylation of thiamine-monophosphate (TMP) to form thiamine-pyrophosphate (TPP), the active form of vitamin B1.</text>
</comment>
<proteinExistence type="inferred from homology"/>
<dbReference type="GO" id="GO:0005524">
    <property type="term" value="F:ATP binding"/>
    <property type="evidence" value="ECO:0007669"/>
    <property type="project" value="UniProtKB-UniRule"/>
</dbReference>
<dbReference type="InterPro" id="IPR010918">
    <property type="entry name" value="PurM-like_C_dom"/>
</dbReference>